<sequence>MACIDDKGNLTATAKKILTAVKDQSLTAEEVASGTGLPLFKVRSSLRDMASMGFVIQEDDTYQLNEKAEKLLNRG</sequence>
<name>A0A4R3MSK7_9BACI</name>
<proteinExistence type="predicted"/>
<gene>
    <name evidence="1" type="ORF">EDD68_11876</name>
</gene>
<evidence type="ECO:0000313" key="2">
    <source>
        <dbReference type="Proteomes" id="UP000294650"/>
    </source>
</evidence>
<dbReference type="Proteomes" id="UP000294650">
    <property type="component" value="Unassembled WGS sequence"/>
</dbReference>
<reference evidence="1 2" key="1">
    <citation type="submission" date="2019-03" db="EMBL/GenBank/DDBJ databases">
        <title>Genomic Encyclopedia of Type Strains, Phase IV (KMG-IV): sequencing the most valuable type-strain genomes for metagenomic binning, comparative biology and taxonomic classification.</title>
        <authorList>
            <person name="Goeker M."/>
        </authorList>
    </citation>
    <scope>NUCLEOTIDE SEQUENCE [LARGE SCALE GENOMIC DNA]</scope>
    <source>
        <strain evidence="1 2">DSM 25894</strain>
    </source>
</reference>
<comment type="caution">
    <text evidence="1">The sequence shown here is derived from an EMBL/GenBank/DDBJ whole genome shotgun (WGS) entry which is preliminary data.</text>
</comment>
<dbReference type="InterPro" id="IPR036388">
    <property type="entry name" value="WH-like_DNA-bd_sf"/>
</dbReference>
<dbReference type="OrthoDB" id="9810427at2"/>
<dbReference type="Gene3D" id="1.10.10.10">
    <property type="entry name" value="Winged helix-like DNA-binding domain superfamily/Winged helix DNA-binding domain"/>
    <property type="match status" value="1"/>
</dbReference>
<dbReference type="AlphaFoldDB" id="A0A4R3MSK7"/>
<dbReference type="SUPFAM" id="SSF46785">
    <property type="entry name" value="Winged helix' DNA-binding domain"/>
    <property type="match status" value="1"/>
</dbReference>
<evidence type="ECO:0000313" key="1">
    <source>
        <dbReference type="EMBL" id="TCT19390.1"/>
    </source>
</evidence>
<keyword evidence="2" id="KW-1185">Reference proteome</keyword>
<organism evidence="1 2">
    <name type="scientific">Melghiribacillus thermohalophilus</name>
    <dbReference type="NCBI Taxonomy" id="1324956"/>
    <lineage>
        <taxon>Bacteria</taxon>
        <taxon>Bacillati</taxon>
        <taxon>Bacillota</taxon>
        <taxon>Bacilli</taxon>
        <taxon>Bacillales</taxon>
        <taxon>Bacillaceae</taxon>
        <taxon>Melghiribacillus</taxon>
    </lineage>
</organism>
<protein>
    <recommendedName>
        <fullName evidence="3">IclR-like helix-turn-helix domain-containing protein</fullName>
    </recommendedName>
</protein>
<dbReference type="RefSeq" id="WP_132372488.1">
    <property type="nucleotide sequence ID" value="NZ_SMAN01000018.1"/>
</dbReference>
<evidence type="ECO:0008006" key="3">
    <source>
        <dbReference type="Google" id="ProtNLM"/>
    </source>
</evidence>
<dbReference type="InterPro" id="IPR036390">
    <property type="entry name" value="WH_DNA-bd_sf"/>
</dbReference>
<dbReference type="EMBL" id="SMAN01000018">
    <property type="protein sequence ID" value="TCT19390.1"/>
    <property type="molecule type" value="Genomic_DNA"/>
</dbReference>
<accession>A0A4R3MSK7</accession>